<keyword evidence="2" id="KW-0614">Plasmid</keyword>
<gene>
    <name evidence="2" type="ordered locus">Rpic12D_4840</name>
</gene>
<dbReference type="EMBL" id="CP001646">
    <property type="protein sequence ID" value="ACS66074.1"/>
    <property type="molecule type" value="Genomic_DNA"/>
</dbReference>
<name>C6BPF0_RALP1</name>
<evidence type="ECO:0000313" key="2">
    <source>
        <dbReference type="EMBL" id="ACS66074.1"/>
    </source>
</evidence>
<organism evidence="2">
    <name type="scientific">Ralstonia pickettii (strain 12D)</name>
    <dbReference type="NCBI Taxonomy" id="428406"/>
    <lineage>
        <taxon>Bacteria</taxon>
        <taxon>Pseudomonadati</taxon>
        <taxon>Pseudomonadota</taxon>
        <taxon>Betaproteobacteria</taxon>
        <taxon>Burkholderiales</taxon>
        <taxon>Burkholderiaceae</taxon>
        <taxon>Ralstonia</taxon>
    </lineage>
</organism>
<accession>C6BPF0</accession>
<feature type="signal peptide" evidence="1">
    <location>
        <begin position="1"/>
        <end position="18"/>
    </location>
</feature>
<protein>
    <submittedName>
        <fullName evidence="2">Uncharacterized protein</fullName>
    </submittedName>
</protein>
<reference evidence="2" key="1">
    <citation type="submission" date="2009-06" db="EMBL/GenBank/DDBJ databases">
        <title>Complete sequence plasmid 1 of Ralstonia pickettii 12D.</title>
        <authorList>
            <consortium name="US DOE Joint Genome Institute"/>
            <person name="Lucas S."/>
            <person name="Copeland A."/>
            <person name="Lapidus A."/>
            <person name="Glavina del Rio T."/>
            <person name="Dalin E."/>
            <person name="Tice H."/>
            <person name="Bruce D."/>
            <person name="Goodwin L."/>
            <person name="Pitluck S."/>
            <person name="Sims D."/>
            <person name="Meincke L."/>
            <person name="Brettin T."/>
            <person name="Detter J.C."/>
            <person name="Han C."/>
            <person name="Larimer F."/>
            <person name="Land M."/>
            <person name="Hauser L."/>
            <person name="Kyrpides N."/>
            <person name="Ovchinnikova G."/>
            <person name="Marsh T."/>
            <person name="Richardson P."/>
        </authorList>
    </citation>
    <scope>NUCLEOTIDE SEQUENCE [LARGE SCALE GENOMIC DNA]</scope>
    <source>
        <plasmid evidence="2">12D</plasmid>
        <plasmid evidence="2">pRp12D01</plasmid>
    </source>
</reference>
<dbReference type="Gene3D" id="3.55.50.70">
    <property type="match status" value="1"/>
</dbReference>
<keyword evidence="1" id="KW-0732">Signal</keyword>
<dbReference type="HOGENOM" id="CLU_1925846_0_0_4"/>
<sequence>MEKLIALTLLVVSGTASAVDTGRYVASTEDKTVAGMVTRWGAQDGRAVKWAAGYDVEIRSAEGITNEAHLQSATTLVDAVQSIVKLLAAKPETGELSRKLSPLVPCIYSEGKVYMVVRPLSESCESPVQRP</sequence>
<dbReference type="AlphaFoldDB" id="C6BPF0"/>
<dbReference type="KEGG" id="rpf:Rpic12D_4840"/>
<feature type="chain" id="PRO_5002961142" evidence="1">
    <location>
        <begin position="19"/>
        <end position="131"/>
    </location>
</feature>
<proteinExistence type="predicted"/>
<evidence type="ECO:0000256" key="1">
    <source>
        <dbReference type="SAM" id="SignalP"/>
    </source>
</evidence>
<geneLocation type="plasmid" evidence="2">
    <name>pRp12D01</name>
</geneLocation>